<dbReference type="Gene3D" id="3.40.50.12780">
    <property type="entry name" value="N-terminal domain of ligase-like"/>
    <property type="match status" value="1"/>
</dbReference>
<dbReference type="SUPFAM" id="SSF56801">
    <property type="entry name" value="Acetyl-CoA synthetase-like"/>
    <property type="match status" value="1"/>
</dbReference>
<dbReference type="RefSeq" id="WP_213348409.1">
    <property type="nucleotide sequence ID" value="NZ_JAEDAM010000008.1"/>
</dbReference>
<accession>A0ABS5QK90</accession>
<dbReference type="InterPro" id="IPR053158">
    <property type="entry name" value="CapK_Type1_Caps_Biosynth"/>
</dbReference>
<dbReference type="Proteomes" id="UP000680365">
    <property type="component" value="Unassembled WGS sequence"/>
</dbReference>
<dbReference type="PANTHER" id="PTHR36932:SF1">
    <property type="entry name" value="CAPSULAR POLYSACCHARIDE BIOSYNTHESIS PROTEIN"/>
    <property type="match status" value="1"/>
</dbReference>
<dbReference type="GO" id="GO:0047475">
    <property type="term" value="F:phenylacetate-CoA ligase activity"/>
    <property type="evidence" value="ECO:0007669"/>
    <property type="project" value="UniProtKB-EC"/>
</dbReference>
<gene>
    <name evidence="1" type="ORF">VAMP_12n432</name>
</gene>
<name>A0ABS5QK90_9BACT</name>
<dbReference type="EMBL" id="JAEDAM010000008">
    <property type="protein sequence ID" value="MBS8121661.1"/>
    <property type="molecule type" value="Genomic_DNA"/>
</dbReference>
<organism evidence="1 2">
    <name type="scientific">Candidatus Vampirococcus lugosii</name>
    <dbReference type="NCBI Taxonomy" id="2789015"/>
    <lineage>
        <taxon>Bacteria</taxon>
        <taxon>Candidatus Absconditibacteriota</taxon>
        <taxon>Vampirococcus</taxon>
    </lineage>
</organism>
<reference evidence="1 2" key="1">
    <citation type="journal article" date="2021" name="Nat. Commun.">
        <title>Reductive evolution and unique predatory mode in the CPR bacterium Vampirococcus lugosii.</title>
        <authorList>
            <person name="Moreira D."/>
            <person name="Zivanovic Y."/>
            <person name="Lopez-Archilla A.I."/>
            <person name="Iniesto M."/>
            <person name="Lopez-Garcia P."/>
        </authorList>
    </citation>
    <scope>NUCLEOTIDE SEQUENCE [LARGE SCALE GENOMIC DNA]</scope>
    <source>
        <strain evidence="1">Chiprana</strain>
    </source>
</reference>
<keyword evidence="2" id="KW-1185">Reference proteome</keyword>
<sequence length="254" mass="29262">MTEENMKEYVKTINSFKPKVIEAYVSSIYELAKFIKENDLDVYSPKGGILTSAGTLYPDMEELIKEVFNCKIINRYGSREVGDIACSRDGNENLEINILQNYAEILDHNLNPVKPGENGKIYITTLNNFSMPLIRYEIGDIGIRSENEFEIKRIEGRVGTLIKTKKGTFDSTALTTSFYGLYSIKKYQFIQETRKIINIKVVINDKYDWNKESKILKDKLLIILGDDVEINFIIQEDILSLDNGKYLYFISKVK</sequence>
<dbReference type="PANTHER" id="PTHR36932">
    <property type="entry name" value="CAPSULAR POLYSACCHARIDE BIOSYNTHESIS PROTEIN"/>
    <property type="match status" value="1"/>
</dbReference>
<keyword evidence="1" id="KW-0436">Ligase</keyword>
<evidence type="ECO:0000313" key="2">
    <source>
        <dbReference type="Proteomes" id="UP000680365"/>
    </source>
</evidence>
<protein>
    <submittedName>
        <fullName evidence="1">CapK related-protein</fullName>
        <ecNumber evidence="1">6.2.1.30</ecNumber>
    </submittedName>
</protein>
<comment type="caution">
    <text evidence="1">The sequence shown here is derived from an EMBL/GenBank/DDBJ whole genome shotgun (WGS) entry which is preliminary data.</text>
</comment>
<dbReference type="InterPro" id="IPR042099">
    <property type="entry name" value="ANL_N_sf"/>
</dbReference>
<dbReference type="EC" id="6.2.1.30" evidence="1"/>
<proteinExistence type="predicted"/>
<evidence type="ECO:0000313" key="1">
    <source>
        <dbReference type="EMBL" id="MBS8121661.1"/>
    </source>
</evidence>